<dbReference type="SUPFAM" id="SSF56784">
    <property type="entry name" value="HAD-like"/>
    <property type="match status" value="1"/>
</dbReference>
<dbReference type="PANTHER" id="PTHR10000:SF55">
    <property type="entry name" value="5-AMINO-6-(5-PHOSPHO-D-RIBITYLAMINO)URACIL PHOSPHATASE YCSE"/>
    <property type="match status" value="1"/>
</dbReference>
<name>A0ABM8YFT1_9BACI</name>
<dbReference type="PROSITE" id="PS01229">
    <property type="entry name" value="COF_2"/>
    <property type="match status" value="1"/>
</dbReference>
<dbReference type="Gene3D" id="3.30.1240.10">
    <property type="match status" value="1"/>
</dbReference>
<dbReference type="InterPro" id="IPR000150">
    <property type="entry name" value="Cof"/>
</dbReference>
<dbReference type="GO" id="GO:0016787">
    <property type="term" value="F:hydrolase activity"/>
    <property type="evidence" value="ECO:0007669"/>
    <property type="project" value="UniProtKB-KW"/>
</dbReference>
<keyword evidence="2" id="KW-1185">Reference proteome</keyword>
<dbReference type="Proteomes" id="UP000789423">
    <property type="component" value="Unassembled WGS sequence"/>
</dbReference>
<comment type="caution">
    <text evidence="1">The sequence shown here is derived from an EMBL/GenBank/DDBJ whole genome shotgun (WGS) entry which is preliminary data.</text>
</comment>
<dbReference type="SFLD" id="SFLDG01144">
    <property type="entry name" value="C2.B.4:_PGP_Like"/>
    <property type="match status" value="1"/>
</dbReference>
<reference evidence="1 2" key="1">
    <citation type="submission" date="2021-10" db="EMBL/GenBank/DDBJ databases">
        <authorList>
            <person name="Criscuolo A."/>
        </authorList>
    </citation>
    <scope>NUCLEOTIDE SEQUENCE [LARGE SCALE GENOMIC DNA]</scope>
    <source>
        <strain evidence="2">CIP 111899</strain>
    </source>
</reference>
<dbReference type="InterPro" id="IPR023214">
    <property type="entry name" value="HAD_sf"/>
</dbReference>
<evidence type="ECO:0000313" key="2">
    <source>
        <dbReference type="Proteomes" id="UP000789423"/>
    </source>
</evidence>
<dbReference type="EC" id="3.1.3.-" evidence="1"/>
<evidence type="ECO:0000313" key="1">
    <source>
        <dbReference type="EMBL" id="CAG9614696.1"/>
    </source>
</evidence>
<accession>A0ABM8YFT1</accession>
<dbReference type="SFLD" id="SFLDG01140">
    <property type="entry name" value="C2.B:_Phosphomannomutase_and_P"/>
    <property type="match status" value="1"/>
</dbReference>
<dbReference type="InterPro" id="IPR006379">
    <property type="entry name" value="HAD-SF_hydro_IIB"/>
</dbReference>
<gene>
    <name evidence="1" type="primary">ywpJ_2</name>
    <name evidence="1" type="ORF">BACCIP111899_03929</name>
</gene>
<dbReference type="EMBL" id="CAKJTI010000035">
    <property type="protein sequence ID" value="CAG9614696.1"/>
    <property type="molecule type" value="Genomic_DNA"/>
</dbReference>
<organism evidence="1 2">
    <name type="scientific">Bacillus rhizoplanae</name>
    <dbReference type="NCBI Taxonomy" id="2880966"/>
    <lineage>
        <taxon>Bacteria</taxon>
        <taxon>Bacillati</taxon>
        <taxon>Bacillota</taxon>
        <taxon>Bacilli</taxon>
        <taxon>Bacillales</taxon>
        <taxon>Bacillaceae</taxon>
        <taxon>Bacillus</taxon>
    </lineage>
</organism>
<protein>
    <submittedName>
        <fullName evidence="1">Phosphatase YwpJ</fullName>
        <ecNumber evidence="1">3.1.3.-</ecNumber>
    </submittedName>
</protein>
<keyword evidence="1" id="KW-0378">Hydrolase</keyword>
<dbReference type="Gene3D" id="3.40.50.1000">
    <property type="entry name" value="HAD superfamily/HAD-like"/>
    <property type="match status" value="1"/>
</dbReference>
<dbReference type="NCBIfam" id="TIGR00099">
    <property type="entry name" value="Cof-subfamily"/>
    <property type="match status" value="1"/>
</dbReference>
<sequence length="288" mass="32651">MKLIAIDLDGTLLTSKKVISEENATAIKECQEKGHVVAICTGRSIIDVQKLLQEANLKCPIIAENGAILYSSNKMLQRYPIANEHAKEIVDYLEEKNMFYQLYTDQGVYVPEYGEESVQFEMDCIIESDSHTDKEELKHIAALYLQHTESKKIASCKPLFSEQIYIHKILPFSYQKDNLKLLKDQFVNNKELSITASYWHNLEINHIHAQKGNGLYTLANHLGILREHTVAIGDGLNDMSMMEKASISIAMGNAVKEVQSICHYKTLSNDDHGVAYALRRYVLNNINS</sequence>
<dbReference type="Pfam" id="PF08282">
    <property type="entry name" value="Hydrolase_3"/>
    <property type="match status" value="1"/>
</dbReference>
<dbReference type="SFLD" id="SFLDS00003">
    <property type="entry name" value="Haloacid_Dehalogenase"/>
    <property type="match status" value="1"/>
</dbReference>
<dbReference type="RefSeq" id="WP_230576635.1">
    <property type="nucleotide sequence ID" value="NZ_CAKJTI010000035.1"/>
</dbReference>
<dbReference type="PANTHER" id="PTHR10000">
    <property type="entry name" value="PHOSPHOSERINE PHOSPHATASE"/>
    <property type="match status" value="1"/>
</dbReference>
<proteinExistence type="predicted"/>
<dbReference type="InterPro" id="IPR036412">
    <property type="entry name" value="HAD-like_sf"/>
</dbReference>
<dbReference type="NCBIfam" id="TIGR01484">
    <property type="entry name" value="HAD-SF-IIB"/>
    <property type="match status" value="1"/>
</dbReference>
<dbReference type="PROSITE" id="PS01228">
    <property type="entry name" value="COF_1"/>
    <property type="match status" value="1"/>
</dbReference>
<dbReference type="CDD" id="cd07516">
    <property type="entry name" value="HAD_Pase"/>
    <property type="match status" value="1"/>
</dbReference>